<dbReference type="InterPro" id="IPR015655">
    <property type="entry name" value="PP2C"/>
</dbReference>
<name>A0A507CQB9_9FUNG</name>
<dbReference type="PROSITE" id="PS51746">
    <property type="entry name" value="PPM_2"/>
    <property type="match status" value="1"/>
</dbReference>
<accession>A0A507CQB9</accession>
<dbReference type="EMBL" id="QEAM01000329">
    <property type="protein sequence ID" value="TPX41321.1"/>
    <property type="molecule type" value="Genomic_DNA"/>
</dbReference>
<protein>
    <recommendedName>
        <fullName evidence="1">PPM-type phosphatase domain-containing protein</fullName>
    </recommendedName>
</protein>
<dbReference type="InterPro" id="IPR001932">
    <property type="entry name" value="PPM-type_phosphatase-like_dom"/>
</dbReference>
<dbReference type="SMART" id="SM00332">
    <property type="entry name" value="PP2Cc"/>
    <property type="match status" value="1"/>
</dbReference>
<gene>
    <name evidence="2" type="ORF">SeLEV6574_g06162</name>
</gene>
<dbReference type="Proteomes" id="UP000320475">
    <property type="component" value="Unassembled WGS sequence"/>
</dbReference>
<proteinExistence type="predicted"/>
<dbReference type="Gene3D" id="3.60.40.10">
    <property type="entry name" value="PPM-type phosphatase domain"/>
    <property type="match status" value="1"/>
</dbReference>
<feature type="domain" description="PPM-type phosphatase" evidence="1">
    <location>
        <begin position="3"/>
        <end position="297"/>
    </location>
</feature>
<dbReference type="OrthoDB" id="10264738at2759"/>
<dbReference type="GO" id="GO:0004722">
    <property type="term" value="F:protein serine/threonine phosphatase activity"/>
    <property type="evidence" value="ECO:0007669"/>
    <property type="project" value="InterPro"/>
</dbReference>
<comment type="caution">
    <text evidence="2">The sequence shown here is derived from an EMBL/GenBank/DDBJ whole genome shotgun (WGS) entry which is preliminary data.</text>
</comment>
<evidence type="ECO:0000259" key="1">
    <source>
        <dbReference type="PROSITE" id="PS51746"/>
    </source>
</evidence>
<dbReference type="VEuPathDB" id="FungiDB:SeMB42_g06633"/>
<evidence type="ECO:0000313" key="2">
    <source>
        <dbReference type="EMBL" id="TPX41321.1"/>
    </source>
</evidence>
<dbReference type="CDD" id="cd00143">
    <property type="entry name" value="PP2Cc"/>
    <property type="match status" value="1"/>
</dbReference>
<reference evidence="2 3" key="1">
    <citation type="journal article" date="2019" name="Sci. Rep.">
        <title>Comparative genomics of chytrid fungi reveal insights into the obligate biotrophic and pathogenic lifestyle of Synchytrium endobioticum.</title>
        <authorList>
            <person name="van de Vossenberg B.T.L.H."/>
            <person name="Warris S."/>
            <person name="Nguyen H.D.T."/>
            <person name="van Gent-Pelzer M.P.E."/>
            <person name="Joly D.L."/>
            <person name="van de Geest H.C."/>
            <person name="Bonants P.J.M."/>
            <person name="Smith D.S."/>
            <person name="Levesque C.A."/>
            <person name="van der Lee T.A.J."/>
        </authorList>
    </citation>
    <scope>NUCLEOTIDE SEQUENCE [LARGE SCALE GENOMIC DNA]</scope>
    <source>
        <strain evidence="2 3">LEV6574</strain>
    </source>
</reference>
<dbReference type="AlphaFoldDB" id="A0A507CQB9"/>
<sequence>MPVYGQSTDIGRRATQQDDYIAADNVLINEPSSCCAIFDGHGVDGAKCSKQCTQALIPLLRQHYNQQNPTEWLTSVFKDLHQSLLDNTNVDDYMSGTTSSVMIHVPSKNQLIVGGVGDSKVVLAKKSNGRFVAEQLTTDHNCLSSSELSRILERGGRVDRVIYGDEASGPLRVFKGTLPYPGLAITRSLGDSTATKIGVLHTPDVITRELSEPDAFVVLASDGIWDAFPTVQEVVDLLAPYYTRYQAHKLDQDDGSASSLSPNAEAQAASTALTQASLEALDRLQLDDNVTNIVVFL</sequence>
<dbReference type="PANTHER" id="PTHR47992">
    <property type="entry name" value="PROTEIN PHOSPHATASE"/>
    <property type="match status" value="1"/>
</dbReference>
<dbReference type="Pfam" id="PF00481">
    <property type="entry name" value="PP2C"/>
    <property type="match status" value="1"/>
</dbReference>
<dbReference type="SUPFAM" id="SSF81606">
    <property type="entry name" value="PP2C-like"/>
    <property type="match status" value="1"/>
</dbReference>
<dbReference type="InterPro" id="IPR036457">
    <property type="entry name" value="PPM-type-like_dom_sf"/>
</dbReference>
<organism evidence="2 3">
    <name type="scientific">Synchytrium endobioticum</name>
    <dbReference type="NCBI Taxonomy" id="286115"/>
    <lineage>
        <taxon>Eukaryota</taxon>
        <taxon>Fungi</taxon>
        <taxon>Fungi incertae sedis</taxon>
        <taxon>Chytridiomycota</taxon>
        <taxon>Chytridiomycota incertae sedis</taxon>
        <taxon>Chytridiomycetes</taxon>
        <taxon>Synchytriales</taxon>
        <taxon>Synchytriaceae</taxon>
        <taxon>Synchytrium</taxon>
    </lineage>
</organism>
<evidence type="ECO:0000313" key="3">
    <source>
        <dbReference type="Proteomes" id="UP000320475"/>
    </source>
</evidence>